<dbReference type="RefSeq" id="WP_209531361.1">
    <property type="nucleotide sequence ID" value="NZ_JAEEGA010000017.1"/>
</dbReference>
<comment type="similarity">
    <text evidence="1">Belongs to the SorC transcriptional regulatory family.</text>
</comment>
<evidence type="ECO:0000259" key="5">
    <source>
        <dbReference type="Pfam" id="PF04198"/>
    </source>
</evidence>
<keyword evidence="4" id="KW-0804">Transcription</keyword>
<dbReference type="Pfam" id="PF04198">
    <property type="entry name" value="Sugar-bind"/>
    <property type="match status" value="1"/>
</dbReference>
<dbReference type="Gene3D" id="1.10.10.60">
    <property type="entry name" value="Homeodomain-like"/>
    <property type="match status" value="1"/>
</dbReference>
<dbReference type="Proteomes" id="UP000674938">
    <property type="component" value="Unassembled WGS sequence"/>
</dbReference>
<evidence type="ECO:0000256" key="1">
    <source>
        <dbReference type="ARBA" id="ARBA00010466"/>
    </source>
</evidence>
<keyword evidence="2" id="KW-0805">Transcription regulation</keyword>
<keyword evidence="7" id="KW-1185">Reference proteome</keyword>
<dbReference type="GO" id="GO:0030246">
    <property type="term" value="F:carbohydrate binding"/>
    <property type="evidence" value="ECO:0007669"/>
    <property type="project" value="InterPro"/>
</dbReference>
<comment type="caution">
    <text evidence="6">The sequence shown here is derived from an EMBL/GenBank/DDBJ whole genome shotgun (WGS) entry which is preliminary data.</text>
</comment>
<dbReference type="InterPro" id="IPR037171">
    <property type="entry name" value="NagB/RpiA_transferase-like"/>
</dbReference>
<evidence type="ECO:0000313" key="6">
    <source>
        <dbReference type="EMBL" id="MBP1043551.1"/>
    </source>
</evidence>
<dbReference type="InterPro" id="IPR051054">
    <property type="entry name" value="SorC_transcr_regulators"/>
</dbReference>
<dbReference type="PANTHER" id="PTHR34294:SF1">
    <property type="entry name" value="TRANSCRIPTIONAL REGULATOR LSRR"/>
    <property type="match status" value="1"/>
</dbReference>
<dbReference type="GO" id="GO:0003677">
    <property type="term" value="F:DNA binding"/>
    <property type="evidence" value="ECO:0007669"/>
    <property type="project" value="UniProtKB-KW"/>
</dbReference>
<evidence type="ECO:0000256" key="4">
    <source>
        <dbReference type="ARBA" id="ARBA00023163"/>
    </source>
</evidence>
<accession>A0A940PHB0</accession>
<protein>
    <submittedName>
        <fullName evidence="6">Sugar-binding transcriptional regulator</fullName>
    </submittedName>
</protein>
<evidence type="ECO:0000256" key="2">
    <source>
        <dbReference type="ARBA" id="ARBA00023015"/>
    </source>
</evidence>
<dbReference type="EMBL" id="JAEEGA010000017">
    <property type="protein sequence ID" value="MBP1043551.1"/>
    <property type="molecule type" value="Genomic_DNA"/>
</dbReference>
<dbReference type="Gene3D" id="3.40.50.1360">
    <property type="match status" value="1"/>
</dbReference>
<reference evidence="6" key="1">
    <citation type="submission" date="2020-12" db="EMBL/GenBank/DDBJ databases">
        <title>Vagococcus allomyrinae sp. nov. and Enterococcus lavae sp. nov., isolated from the larvae of Allomyrina dichotoma.</title>
        <authorList>
            <person name="Lee S.D."/>
        </authorList>
    </citation>
    <scope>NUCLEOTIDE SEQUENCE</scope>
    <source>
        <strain evidence="6">BWB3-3</strain>
    </source>
</reference>
<feature type="domain" description="Sugar-binding" evidence="5">
    <location>
        <begin position="65"/>
        <end position="313"/>
    </location>
</feature>
<dbReference type="SUPFAM" id="SSF100950">
    <property type="entry name" value="NagB/RpiA/CoA transferase-like"/>
    <property type="match status" value="1"/>
</dbReference>
<keyword evidence="3" id="KW-0238">DNA-binding</keyword>
<dbReference type="InterPro" id="IPR007324">
    <property type="entry name" value="Sugar-bd_dom_put"/>
</dbReference>
<name>A0A940PHB0_9ENTE</name>
<gene>
    <name evidence="6" type="ORF">I6N95_21220</name>
</gene>
<proteinExistence type="inferred from homology"/>
<dbReference type="PANTHER" id="PTHR34294">
    <property type="entry name" value="TRANSCRIPTIONAL REGULATOR-RELATED"/>
    <property type="match status" value="1"/>
</dbReference>
<evidence type="ECO:0000256" key="3">
    <source>
        <dbReference type="ARBA" id="ARBA00023125"/>
    </source>
</evidence>
<dbReference type="AlphaFoldDB" id="A0A940PHB0"/>
<evidence type="ECO:0000313" key="7">
    <source>
        <dbReference type="Proteomes" id="UP000674938"/>
    </source>
</evidence>
<sequence>MAYSDDSRLLIEVAHMYYEEGAKQIDVAKKFNISRSLVSKYLSKARDIGLVEIIIHDEQLHPYRQLEERLKRVFTLNDVVCISPTGESQLKKRLGGAAEKYLARIMKPNSIVGVSAGTTVKEVAIAFSTNLQMPTVTFVPLVGGLGSDHTNHQANVICEMLAKQTGGIRTELHAPVVVDTVEAKRVFMEQSFIKESFNLARQADIALVGIGGLPVYSTMTKYYINEVDDSVIGDDSGVVGDICYNFIDSDGSLSECAWNQRVLTLELADLKKIPNVIAVAGGQDKVDGIHAAIQGGLIDILVTDATTAKALLKKDD</sequence>
<organism evidence="6 7">
    <name type="scientific">Vagococcus allomyrinae</name>
    <dbReference type="NCBI Taxonomy" id="2794353"/>
    <lineage>
        <taxon>Bacteria</taxon>
        <taxon>Bacillati</taxon>
        <taxon>Bacillota</taxon>
        <taxon>Bacilli</taxon>
        <taxon>Lactobacillales</taxon>
        <taxon>Enterococcaceae</taxon>
        <taxon>Vagococcus</taxon>
    </lineage>
</organism>